<sequence length="133" mass="13692">MPAPGPPPQQRGRDEGKGSSSHLSQAKWCVFWWAAAVAGGATGGQWRLPALLDFHVGPNKLSLPTNNTKRSAASRIAIRERGTIGGGRCGRSSGSSASHPTAAVSPANERGPVLVSGPAADPVGPRTRRRAPA</sequence>
<evidence type="ECO:0000313" key="2">
    <source>
        <dbReference type="Proteomes" id="UP001638806"/>
    </source>
</evidence>
<evidence type="ECO:0000313" key="1">
    <source>
        <dbReference type="EMBL" id="KAL3953183.1"/>
    </source>
</evidence>
<comment type="caution">
    <text evidence="1">The sequence shown here is derived from an EMBL/GenBank/DDBJ whole genome shotgun (WGS) entry which is preliminary data.</text>
</comment>
<accession>A0ACC4DD08</accession>
<gene>
    <name evidence="1" type="ORF">ACCO45_013126</name>
</gene>
<name>A0ACC4DD08_PURLI</name>
<organism evidence="1 2">
    <name type="scientific">Purpureocillium lilacinum</name>
    <name type="common">Paecilomyces lilacinus</name>
    <dbReference type="NCBI Taxonomy" id="33203"/>
    <lineage>
        <taxon>Eukaryota</taxon>
        <taxon>Fungi</taxon>
        <taxon>Dikarya</taxon>
        <taxon>Ascomycota</taxon>
        <taxon>Pezizomycotina</taxon>
        <taxon>Sordariomycetes</taxon>
        <taxon>Hypocreomycetidae</taxon>
        <taxon>Hypocreales</taxon>
        <taxon>Ophiocordycipitaceae</taxon>
        <taxon>Purpureocillium</taxon>
    </lineage>
</organism>
<proteinExistence type="predicted"/>
<protein>
    <submittedName>
        <fullName evidence="1">Uncharacterized protein</fullName>
    </submittedName>
</protein>
<reference evidence="1" key="1">
    <citation type="submission" date="2024-12" db="EMBL/GenBank/DDBJ databases">
        <title>Comparative genomics and development of molecular markers within Purpureocillium lilacinum and among Purpureocillium species.</title>
        <authorList>
            <person name="Yeh Z.-Y."/>
            <person name="Ni N.-T."/>
            <person name="Lo P.-H."/>
            <person name="Mushyakhwo K."/>
            <person name="Lin C.-F."/>
            <person name="Nai Y.-S."/>
        </authorList>
    </citation>
    <scope>NUCLEOTIDE SEQUENCE</scope>
    <source>
        <strain evidence="1">NCHU-NPUST-175</strain>
    </source>
</reference>
<dbReference type="EMBL" id="JBGNUJ010000012">
    <property type="protein sequence ID" value="KAL3953183.1"/>
    <property type="molecule type" value="Genomic_DNA"/>
</dbReference>
<dbReference type="Proteomes" id="UP001638806">
    <property type="component" value="Unassembled WGS sequence"/>
</dbReference>
<keyword evidence="2" id="KW-1185">Reference proteome</keyword>